<dbReference type="EMBL" id="PYGI01000011">
    <property type="protein sequence ID" value="PSL13696.1"/>
    <property type="molecule type" value="Genomic_DNA"/>
</dbReference>
<proteinExistence type="predicted"/>
<gene>
    <name evidence="1" type="ORF">CLV44_111106</name>
</gene>
<dbReference type="AlphaFoldDB" id="A0A2P8EW47"/>
<evidence type="ECO:0000313" key="2">
    <source>
        <dbReference type="Proteomes" id="UP000242133"/>
    </source>
</evidence>
<organism evidence="1 2">
    <name type="scientific">Marinobacterium halophilum</name>
    <dbReference type="NCBI Taxonomy" id="267374"/>
    <lineage>
        <taxon>Bacteria</taxon>
        <taxon>Pseudomonadati</taxon>
        <taxon>Pseudomonadota</taxon>
        <taxon>Gammaproteobacteria</taxon>
        <taxon>Oceanospirillales</taxon>
        <taxon>Oceanospirillaceae</taxon>
        <taxon>Marinobacterium</taxon>
    </lineage>
</organism>
<sequence length="204" mass="22738">MSTLSIKDIPYQVPQDTKGQLAYLASILRIDKSKAISSGEPGLNAMISVLVYRHLDRNQRIVALRSIRKLSSIPDSPGLYHLPNSLTATESRSLEQALIHRVLDTTFVNNQWWGLWALTTEELKSDLDFHGIVNDAGGSIGITVSAMSFKDFLDKAIKSKGISKKGWISLIIWISFIANKSSLDAAEEEIDRRTIKNQIETGFH</sequence>
<dbReference type="OrthoDB" id="5916510at2"/>
<dbReference type="Proteomes" id="UP000242133">
    <property type="component" value="Unassembled WGS sequence"/>
</dbReference>
<accession>A0A2P8EW47</accession>
<dbReference type="RefSeq" id="WP_146139990.1">
    <property type="nucleotide sequence ID" value="NZ_PYGI01000011.1"/>
</dbReference>
<reference evidence="1 2" key="1">
    <citation type="submission" date="2018-03" db="EMBL/GenBank/DDBJ databases">
        <title>Genomic Encyclopedia of Archaeal and Bacterial Type Strains, Phase II (KMG-II): from individual species to whole genera.</title>
        <authorList>
            <person name="Goeker M."/>
        </authorList>
    </citation>
    <scope>NUCLEOTIDE SEQUENCE [LARGE SCALE GENOMIC DNA]</scope>
    <source>
        <strain evidence="1 2">DSM 17586</strain>
    </source>
</reference>
<keyword evidence="2" id="KW-1185">Reference proteome</keyword>
<comment type="caution">
    <text evidence="1">The sequence shown here is derived from an EMBL/GenBank/DDBJ whole genome shotgun (WGS) entry which is preliminary data.</text>
</comment>
<name>A0A2P8EW47_9GAMM</name>
<protein>
    <submittedName>
        <fullName evidence="1">Uncharacterized protein</fullName>
    </submittedName>
</protein>
<evidence type="ECO:0000313" key="1">
    <source>
        <dbReference type="EMBL" id="PSL13696.1"/>
    </source>
</evidence>